<name>A0AAD7WTL5_9TELE</name>
<keyword evidence="2" id="KW-1185">Reference proteome</keyword>
<organism evidence="1 2">
    <name type="scientific">Aldrovandia affinis</name>
    <dbReference type="NCBI Taxonomy" id="143900"/>
    <lineage>
        <taxon>Eukaryota</taxon>
        <taxon>Metazoa</taxon>
        <taxon>Chordata</taxon>
        <taxon>Craniata</taxon>
        <taxon>Vertebrata</taxon>
        <taxon>Euteleostomi</taxon>
        <taxon>Actinopterygii</taxon>
        <taxon>Neopterygii</taxon>
        <taxon>Teleostei</taxon>
        <taxon>Notacanthiformes</taxon>
        <taxon>Halosauridae</taxon>
        <taxon>Aldrovandia</taxon>
    </lineage>
</organism>
<dbReference type="AlphaFoldDB" id="A0AAD7WTL5"/>
<evidence type="ECO:0000313" key="2">
    <source>
        <dbReference type="Proteomes" id="UP001221898"/>
    </source>
</evidence>
<dbReference type="Proteomes" id="UP001221898">
    <property type="component" value="Unassembled WGS sequence"/>
</dbReference>
<evidence type="ECO:0000313" key="1">
    <source>
        <dbReference type="EMBL" id="KAJ8409001.1"/>
    </source>
</evidence>
<protein>
    <submittedName>
        <fullName evidence="1">Uncharacterized protein</fullName>
    </submittedName>
</protein>
<comment type="caution">
    <text evidence="1">The sequence shown here is derived from an EMBL/GenBank/DDBJ whole genome shotgun (WGS) entry which is preliminary data.</text>
</comment>
<dbReference type="EMBL" id="JAINUG010000032">
    <property type="protein sequence ID" value="KAJ8409001.1"/>
    <property type="molecule type" value="Genomic_DNA"/>
</dbReference>
<reference evidence="1" key="1">
    <citation type="journal article" date="2023" name="Science">
        <title>Genome structures resolve the early diversification of teleost fishes.</title>
        <authorList>
            <person name="Parey E."/>
            <person name="Louis A."/>
            <person name="Montfort J."/>
            <person name="Bouchez O."/>
            <person name="Roques C."/>
            <person name="Iampietro C."/>
            <person name="Lluch J."/>
            <person name="Castinel A."/>
            <person name="Donnadieu C."/>
            <person name="Desvignes T."/>
            <person name="Floi Bucao C."/>
            <person name="Jouanno E."/>
            <person name="Wen M."/>
            <person name="Mejri S."/>
            <person name="Dirks R."/>
            <person name="Jansen H."/>
            <person name="Henkel C."/>
            <person name="Chen W.J."/>
            <person name="Zahm M."/>
            <person name="Cabau C."/>
            <person name="Klopp C."/>
            <person name="Thompson A.W."/>
            <person name="Robinson-Rechavi M."/>
            <person name="Braasch I."/>
            <person name="Lecointre G."/>
            <person name="Bobe J."/>
            <person name="Postlethwait J.H."/>
            <person name="Berthelot C."/>
            <person name="Roest Crollius H."/>
            <person name="Guiguen Y."/>
        </authorList>
    </citation>
    <scope>NUCLEOTIDE SEQUENCE</scope>
    <source>
        <strain evidence="1">NC1722</strain>
    </source>
</reference>
<proteinExistence type="predicted"/>
<gene>
    <name evidence="1" type="ORF">AAFF_G00240220</name>
</gene>
<sequence>MGGGVSIDSLNLVSRCRPGSNGAQNKPFSLESPGTLRPVSLFESVRVGASPKLTSVWVARAKRKPLTGYRFHYTGMARQCRDVIGTKPPCFSQAVRFRVAADEKLISATVQVAQSTYYYKHQPEGSLC</sequence>
<accession>A0AAD7WTL5</accession>